<dbReference type="eggNOG" id="ENOG502QX6Y">
    <property type="taxonomic scope" value="Eukaryota"/>
</dbReference>
<dbReference type="RefSeq" id="XP_004225253.1">
    <property type="nucleotide sequence ID" value="XM_004225205.1"/>
</dbReference>
<keyword evidence="2" id="KW-1185">Reference proteome</keyword>
<accession>K6UF14</accession>
<evidence type="ECO:0000313" key="1">
    <source>
        <dbReference type="EMBL" id="GAB69306.1"/>
    </source>
</evidence>
<dbReference type="VEuPathDB" id="PlasmoDB:PCYB_147340"/>
<proteinExistence type="predicted"/>
<organism evidence="1 2">
    <name type="scientific">Plasmodium cynomolgi (strain B)</name>
    <dbReference type="NCBI Taxonomy" id="1120755"/>
    <lineage>
        <taxon>Eukaryota</taxon>
        <taxon>Sar</taxon>
        <taxon>Alveolata</taxon>
        <taxon>Apicomplexa</taxon>
        <taxon>Aconoidasida</taxon>
        <taxon>Haemosporida</taxon>
        <taxon>Plasmodiidae</taxon>
        <taxon>Plasmodium</taxon>
        <taxon>Plasmodium (Plasmodium)</taxon>
    </lineage>
</organism>
<dbReference type="OrthoDB" id="371266at2759"/>
<name>K6UF14_PLACD</name>
<reference evidence="1 2" key="1">
    <citation type="journal article" date="2012" name="Nat. Genet.">
        <title>Plasmodium cynomolgi genome sequences provide insight into Plasmodium vivax and the monkey malaria clade.</title>
        <authorList>
            <person name="Tachibana S."/>
            <person name="Sullivan S.A."/>
            <person name="Kawai S."/>
            <person name="Nakamura S."/>
            <person name="Kim H.R."/>
            <person name="Goto N."/>
            <person name="Arisue N."/>
            <person name="Palacpac N.M.Q."/>
            <person name="Honma H."/>
            <person name="Yagi M."/>
            <person name="Tougan T."/>
            <person name="Katakai Y."/>
            <person name="Kaneko O."/>
            <person name="Mita T."/>
            <person name="Kita K."/>
            <person name="Yasutomi Y."/>
            <person name="Sutton P.L."/>
            <person name="Shakhbatyan R."/>
            <person name="Horii T."/>
            <person name="Yasunaga T."/>
            <person name="Barnwell J.W."/>
            <person name="Escalante A.A."/>
            <person name="Carlton J.M."/>
            <person name="Tanabe K."/>
        </authorList>
    </citation>
    <scope>NUCLEOTIDE SEQUENCE [LARGE SCALE GENOMIC DNA]</scope>
    <source>
        <strain evidence="1 2">B</strain>
    </source>
</reference>
<gene>
    <name evidence="1" type="ORF">PCYB_147340</name>
</gene>
<dbReference type="EMBL" id="DF157106">
    <property type="protein sequence ID" value="GAB69306.1"/>
    <property type="molecule type" value="Genomic_DNA"/>
</dbReference>
<protein>
    <submittedName>
        <fullName evidence="1">Uncharacterized protein</fullName>
    </submittedName>
</protein>
<dbReference type="AlphaFoldDB" id="K6UF14"/>
<feature type="non-terminal residue" evidence="1">
    <location>
        <position position="1"/>
    </location>
</feature>
<evidence type="ECO:0000313" key="2">
    <source>
        <dbReference type="Proteomes" id="UP000006319"/>
    </source>
</evidence>
<dbReference type="GeneID" id="14695688"/>
<feature type="non-terminal residue" evidence="1">
    <location>
        <position position="425"/>
    </location>
</feature>
<dbReference type="KEGG" id="pcy:PCYB_147340"/>
<sequence length="425" mass="49700">QETNTSALLKKIIPYTKNTFLGSCHLKYFYSHVVEPLLKEGNMDPECLPNLVHTFKRNEECNYVVKKLNDYITCAIRERKISLQNDVNNWVSVIQVFSAKWRGINFVPLLRHLLVNDSFAPSSGGDTHHAQVSEPRNVEAPIPSDIQIQQRQLDQRQLDQSGLNQHQHDPRQVCHPISSRDLRYATLESLPPRTFCILLNVLSKVKMHNVPDPTFTSFLREKTSQMLPYMNNIDLVQLAEALSQLICVDKKILSTLIEPEVFKRVTSFDVLQLSMIFHSLSRYWKDLKKKQLFCVLFMRKIKKYLALYSLHNQEEKYILRTRNKNTLIEIAPMFFLAYVKNTHYMFPHYFCFSKFVLLQFSILSKWLHRSQKRRSLFEGNYQRGMLNQQMEGPSLNKYHNQQLADSGGSHPPCLRHTNQTLSNLL</sequence>
<dbReference type="Proteomes" id="UP000006319">
    <property type="component" value="Chromosome 14"/>
</dbReference>